<protein>
    <recommendedName>
        <fullName evidence="3">HicA protein</fullName>
    </recommendedName>
</protein>
<proteinExistence type="predicted"/>
<accession>A0A2V1HV45</accession>
<dbReference type="EMBL" id="QEOP01000002">
    <property type="protein sequence ID" value="PVZ94187.1"/>
    <property type="molecule type" value="Genomic_DNA"/>
</dbReference>
<name>A0A2V1HV45_9MICO</name>
<sequence length="94" mass="10761">MSDATGPGHVSQHHRATLEHIEHHPTTHNLEWDDVIGLLNEVADVREEHDGKFVVKLGDDRITITKPRHKNVDEQLVLDLRKLFKDAGYLPTKK</sequence>
<comment type="caution">
    <text evidence="1">The sequence shown here is derived from an EMBL/GenBank/DDBJ whole genome shotgun (WGS) entry which is preliminary data.</text>
</comment>
<dbReference type="AlphaFoldDB" id="A0A2V1HV45"/>
<evidence type="ECO:0000313" key="2">
    <source>
        <dbReference type="Proteomes" id="UP000244893"/>
    </source>
</evidence>
<dbReference type="OrthoDB" id="73001at2"/>
<evidence type="ECO:0000313" key="1">
    <source>
        <dbReference type="EMBL" id="PVZ94187.1"/>
    </source>
</evidence>
<dbReference type="RefSeq" id="WP_116756701.1">
    <property type="nucleotide sequence ID" value="NZ_JBHUEX010000001.1"/>
</dbReference>
<reference evidence="1 2" key="1">
    <citation type="submission" date="2018-05" db="EMBL/GenBank/DDBJ databases">
        <title>Amnibacterium sp. M8JJ-5, whole genome shotgun sequence.</title>
        <authorList>
            <person name="Tuo L."/>
        </authorList>
    </citation>
    <scope>NUCLEOTIDE SEQUENCE [LARGE SCALE GENOMIC DNA]</scope>
    <source>
        <strain evidence="1 2">M8JJ-5</strain>
    </source>
</reference>
<organism evidence="1 2">
    <name type="scientific">Amnibacterium flavum</name>
    <dbReference type="NCBI Taxonomy" id="2173173"/>
    <lineage>
        <taxon>Bacteria</taxon>
        <taxon>Bacillati</taxon>
        <taxon>Actinomycetota</taxon>
        <taxon>Actinomycetes</taxon>
        <taxon>Micrococcales</taxon>
        <taxon>Microbacteriaceae</taxon>
        <taxon>Amnibacterium</taxon>
    </lineage>
</organism>
<gene>
    <name evidence="1" type="ORF">DDQ50_10610</name>
</gene>
<evidence type="ECO:0008006" key="3">
    <source>
        <dbReference type="Google" id="ProtNLM"/>
    </source>
</evidence>
<dbReference type="Proteomes" id="UP000244893">
    <property type="component" value="Unassembled WGS sequence"/>
</dbReference>
<keyword evidence="2" id="KW-1185">Reference proteome</keyword>